<dbReference type="Pfam" id="PF00296">
    <property type="entry name" value="Bac_luciferase"/>
    <property type="match status" value="1"/>
</dbReference>
<keyword evidence="3" id="KW-0503">Monooxygenase</keyword>
<dbReference type="OrthoDB" id="3813791at2"/>
<dbReference type="GO" id="GO:0004497">
    <property type="term" value="F:monooxygenase activity"/>
    <property type="evidence" value="ECO:0007669"/>
    <property type="project" value="UniProtKB-KW"/>
</dbReference>
<organism evidence="3 4">
    <name type="scientific">Labedaea rhizosphaerae</name>
    <dbReference type="NCBI Taxonomy" id="598644"/>
    <lineage>
        <taxon>Bacteria</taxon>
        <taxon>Bacillati</taxon>
        <taxon>Actinomycetota</taxon>
        <taxon>Actinomycetes</taxon>
        <taxon>Pseudonocardiales</taxon>
        <taxon>Pseudonocardiaceae</taxon>
        <taxon>Labedaea</taxon>
    </lineage>
</organism>
<dbReference type="InterPro" id="IPR036661">
    <property type="entry name" value="Luciferase-like_sf"/>
</dbReference>
<dbReference type="Gene3D" id="3.20.20.30">
    <property type="entry name" value="Luciferase-like domain"/>
    <property type="match status" value="1"/>
</dbReference>
<dbReference type="InterPro" id="IPR050564">
    <property type="entry name" value="F420-G6PD/mer"/>
</dbReference>
<keyword evidence="1" id="KW-0560">Oxidoreductase</keyword>
<comment type="caution">
    <text evidence="3">The sequence shown here is derived from an EMBL/GenBank/DDBJ whole genome shotgun (WGS) entry which is preliminary data.</text>
</comment>
<feature type="domain" description="Luciferase-like" evidence="2">
    <location>
        <begin position="5"/>
        <end position="234"/>
    </location>
</feature>
<gene>
    <name evidence="3" type="ORF">EV186_11615</name>
</gene>
<dbReference type="PANTHER" id="PTHR43244:SF1">
    <property type="entry name" value="5,10-METHYLENETETRAHYDROMETHANOPTERIN REDUCTASE"/>
    <property type="match status" value="1"/>
</dbReference>
<dbReference type="RefSeq" id="WP_133854474.1">
    <property type="nucleotide sequence ID" value="NZ_SNXZ01000016.1"/>
</dbReference>
<dbReference type="Proteomes" id="UP000295444">
    <property type="component" value="Unassembled WGS sequence"/>
</dbReference>
<accession>A0A4R6RQA9</accession>
<dbReference type="SUPFAM" id="SSF51679">
    <property type="entry name" value="Bacterial luciferase-like"/>
    <property type="match status" value="1"/>
</dbReference>
<evidence type="ECO:0000313" key="4">
    <source>
        <dbReference type="Proteomes" id="UP000295444"/>
    </source>
</evidence>
<dbReference type="InterPro" id="IPR011251">
    <property type="entry name" value="Luciferase-like_dom"/>
</dbReference>
<protein>
    <submittedName>
        <fullName evidence="3">Alkanesulfonate monooxygenase SsuD/methylene tetrahydromethanopterin reductase-like flavin-dependent oxidoreductase (Luciferase family)</fullName>
    </submittedName>
</protein>
<dbReference type="PANTHER" id="PTHR43244">
    <property type="match status" value="1"/>
</dbReference>
<evidence type="ECO:0000313" key="3">
    <source>
        <dbReference type="EMBL" id="TDP88971.1"/>
    </source>
</evidence>
<reference evidence="3 4" key="1">
    <citation type="submission" date="2019-03" db="EMBL/GenBank/DDBJ databases">
        <title>Genomic Encyclopedia of Type Strains, Phase IV (KMG-IV): sequencing the most valuable type-strain genomes for metagenomic binning, comparative biology and taxonomic classification.</title>
        <authorList>
            <person name="Goeker M."/>
        </authorList>
    </citation>
    <scope>NUCLEOTIDE SEQUENCE [LARGE SCALE GENOMIC DNA]</scope>
    <source>
        <strain evidence="3 4">DSM 45361</strain>
    </source>
</reference>
<proteinExistence type="predicted"/>
<evidence type="ECO:0000256" key="1">
    <source>
        <dbReference type="ARBA" id="ARBA00023002"/>
    </source>
</evidence>
<dbReference type="GO" id="GO:0016705">
    <property type="term" value="F:oxidoreductase activity, acting on paired donors, with incorporation or reduction of molecular oxygen"/>
    <property type="evidence" value="ECO:0007669"/>
    <property type="project" value="InterPro"/>
</dbReference>
<dbReference type="AlphaFoldDB" id="A0A4R6RQA9"/>
<sequence>MSELRFGYLLPTFADVPLESLVDLGVRAEQAGFDSLWVPDSPFVYGLPDPLVLLSALAARTDRITLATGVLLAVLRRPLLLAHSLATLDRLAGRRLLVGLGGGFGAPETERQFAAAGVDFRGRGARLTETIETMRTLWSGAPVDGITLSPAPETKGGPPIWLAGASAAAQRRVGELADGWLPYPPTVAGYVQGRDRIRAAAEHVGRVSPTGGLYLTVALDPSVDVARKRLRSTVEGWYGRPFEVVSSFQAMFAGTEEGFRDWLAPYLAAGVEHVVVRVADDDPARGLDTAAALL</sequence>
<evidence type="ECO:0000259" key="2">
    <source>
        <dbReference type="Pfam" id="PF00296"/>
    </source>
</evidence>
<name>A0A4R6RQA9_LABRH</name>
<dbReference type="EMBL" id="SNXZ01000016">
    <property type="protein sequence ID" value="TDP88971.1"/>
    <property type="molecule type" value="Genomic_DNA"/>
</dbReference>
<keyword evidence="4" id="KW-1185">Reference proteome</keyword>